<comment type="subcellular location">
    <subcellularLocation>
        <location evidence="1">Cytoplasm</location>
    </subcellularLocation>
</comment>
<dbReference type="Pfam" id="PF01302">
    <property type="entry name" value="CAP_GLY"/>
    <property type="match status" value="1"/>
</dbReference>
<keyword evidence="5" id="KW-0433">Leucine-rich repeat</keyword>
<organism evidence="10 11">
    <name type="scientific">Aplysia californica</name>
    <name type="common">California sea hare</name>
    <dbReference type="NCBI Taxonomy" id="6500"/>
    <lineage>
        <taxon>Eukaryota</taxon>
        <taxon>Metazoa</taxon>
        <taxon>Spiralia</taxon>
        <taxon>Lophotrochozoa</taxon>
        <taxon>Mollusca</taxon>
        <taxon>Gastropoda</taxon>
        <taxon>Heterobranchia</taxon>
        <taxon>Euthyneura</taxon>
        <taxon>Tectipleura</taxon>
        <taxon>Aplysiida</taxon>
        <taxon>Aplysioidea</taxon>
        <taxon>Aplysiidae</taxon>
        <taxon>Aplysia</taxon>
    </lineage>
</organism>
<keyword evidence="7" id="KW-0143">Chaperone</keyword>
<dbReference type="PROSITE" id="PS50245">
    <property type="entry name" value="CAP_GLY_2"/>
    <property type="match status" value="1"/>
</dbReference>
<evidence type="ECO:0000256" key="7">
    <source>
        <dbReference type="ARBA" id="ARBA00023186"/>
    </source>
</evidence>
<dbReference type="SUPFAM" id="SSF54236">
    <property type="entry name" value="Ubiquitin-like"/>
    <property type="match status" value="1"/>
</dbReference>
<dbReference type="PANTHER" id="PTHR18849">
    <property type="entry name" value="LEUCINE RICH REPEAT PROTEIN"/>
    <property type="match status" value="1"/>
</dbReference>
<dbReference type="InterPro" id="IPR029071">
    <property type="entry name" value="Ubiquitin-like_domsf"/>
</dbReference>
<accession>A0ABM0JWW7</accession>
<dbReference type="InterPro" id="IPR044079">
    <property type="entry name" value="Ubl_TBCE"/>
</dbReference>
<evidence type="ECO:0000256" key="6">
    <source>
        <dbReference type="ARBA" id="ARBA00022737"/>
    </source>
</evidence>
<dbReference type="Gene3D" id="2.30.30.190">
    <property type="entry name" value="CAP Gly-rich-like domain"/>
    <property type="match status" value="1"/>
</dbReference>
<dbReference type="Gene3D" id="3.80.10.10">
    <property type="entry name" value="Ribonuclease Inhibitor"/>
    <property type="match status" value="3"/>
</dbReference>
<dbReference type="InterPro" id="IPR000938">
    <property type="entry name" value="CAP-Gly_domain"/>
</dbReference>
<dbReference type="InterPro" id="IPR036859">
    <property type="entry name" value="CAP-Gly_dom_sf"/>
</dbReference>
<evidence type="ECO:0000313" key="10">
    <source>
        <dbReference type="Proteomes" id="UP000694888"/>
    </source>
</evidence>
<keyword evidence="4" id="KW-0963">Cytoplasm</keyword>
<evidence type="ECO:0000256" key="2">
    <source>
        <dbReference type="ARBA" id="ARBA00006286"/>
    </source>
</evidence>
<dbReference type="PANTHER" id="PTHR18849:SF0">
    <property type="entry name" value="CILIA- AND FLAGELLA-ASSOCIATED PROTEIN 410-RELATED"/>
    <property type="match status" value="1"/>
</dbReference>
<keyword evidence="6" id="KW-0677">Repeat</keyword>
<name>A0ABM0JWW7_APLCA</name>
<dbReference type="Gene3D" id="3.10.20.90">
    <property type="entry name" value="Phosphatidylinositol 3-kinase Catalytic Subunit, Chain A, domain 1"/>
    <property type="match status" value="1"/>
</dbReference>
<dbReference type="CDD" id="cd17044">
    <property type="entry name" value="Ubl_TBCE"/>
    <property type="match status" value="1"/>
</dbReference>
<protein>
    <recommendedName>
        <fullName evidence="3">Tubulin-specific chaperone E</fullName>
    </recommendedName>
    <alternativeName>
        <fullName evidence="8">Tubulin-folding cofactor E</fullName>
    </alternativeName>
</protein>
<dbReference type="PROSITE" id="PS00845">
    <property type="entry name" value="CAP_GLY_1"/>
    <property type="match status" value="1"/>
</dbReference>
<reference evidence="11" key="1">
    <citation type="submission" date="2025-08" db="UniProtKB">
        <authorList>
            <consortium name="RefSeq"/>
        </authorList>
    </citation>
    <scope>IDENTIFICATION</scope>
</reference>
<sequence length="544" mass="61175">MYIYAFFFKRKGLQRPDGSDLQLGDRVVCDNHHAVIKFIGAVPPTAGIWLGVEWDDPQRGKHNGSHNGKCYFKTSHPKSGSFVRSNKVDGGITALRALHERYGLKNDEEAGVKTEELYVLDQYNNQTVVEMVGAKKVNLLQSQFNKLKKISFFDMRVYHAGPDGEIGRLCPCISDLDIGRCLFPSWERVAQMASQFPNLKELNVSENRLSIPKDPSSLSSNFSRLRNLTMNRVSLNWKEVLTCCSMFPCLDELHIGFNNISALSEDIHSIMGLKTLDLMTNAIGDWSEVLKLGDLPRLETLLVSENKIKSLFFPDCGPNEITTSFPKLKGLVFKRNEISEWSSINELNKLQHLEELQLAGNPIVASYNAETVRQLLVAKISNLKLISRTPITYEERKGAEIDYLKRFGTEWKKEGGSSDSAKNKPSEAFVANHPRYKIIADKWGAPEDSELGEKSSALKDNLIAVKVFSAQHPERGMLSKKLPGTMSIQKLKTLIQRLYKMSSEPTLTYKSHKAADGPVIELDNDLRQLGFFSIETGDSLLVSW</sequence>
<dbReference type="GeneID" id="101859655"/>
<feature type="domain" description="CAP-Gly" evidence="9">
    <location>
        <begin position="40"/>
        <end position="84"/>
    </location>
</feature>
<evidence type="ECO:0000256" key="4">
    <source>
        <dbReference type="ARBA" id="ARBA00022490"/>
    </source>
</evidence>
<dbReference type="SUPFAM" id="SSF52058">
    <property type="entry name" value="L domain-like"/>
    <property type="match status" value="1"/>
</dbReference>
<evidence type="ECO:0000256" key="5">
    <source>
        <dbReference type="ARBA" id="ARBA00022614"/>
    </source>
</evidence>
<evidence type="ECO:0000256" key="3">
    <source>
        <dbReference type="ARBA" id="ARBA00015004"/>
    </source>
</evidence>
<comment type="similarity">
    <text evidence="2">Belongs to the TBCE family.</text>
</comment>
<evidence type="ECO:0000313" key="11">
    <source>
        <dbReference type="RefSeq" id="XP_005103461.2"/>
    </source>
</evidence>
<evidence type="ECO:0000256" key="8">
    <source>
        <dbReference type="ARBA" id="ARBA00030180"/>
    </source>
</evidence>
<dbReference type="Proteomes" id="UP000694888">
    <property type="component" value="Unplaced"/>
</dbReference>
<dbReference type="RefSeq" id="XP_005103461.2">
    <property type="nucleotide sequence ID" value="XM_005103404.3"/>
</dbReference>
<proteinExistence type="inferred from homology"/>
<dbReference type="SUPFAM" id="SSF74924">
    <property type="entry name" value="Cap-Gly domain"/>
    <property type="match status" value="1"/>
</dbReference>
<evidence type="ECO:0000256" key="1">
    <source>
        <dbReference type="ARBA" id="ARBA00004496"/>
    </source>
</evidence>
<dbReference type="Pfam" id="PF14580">
    <property type="entry name" value="LRR_9"/>
    <property type="match status" value="1"/>
</dbReference>
<gene>
    <name evidence="11" type="primary">LOC101859655</name>
</gene>
<dbReference type="SMART" id="SM01052">
    <property type="entry name" value="CAP_GLY"/>
    <property type="match status" value="1"/>
</dbReference>
<evidence type="ECO:0000259" key="9">
    <source>
        <dbReference type="PROSITE" id="PS50245"/>
    </source>
</evidence>
<dbReference type="InterPro" id="IPR032675">
    <property type="entry name" value="LRR_dom_sf"/>
</dbReference>
<keyword evidence="10" id="KW-1185">Reference proteome</keyword>